<keyword evidence="6" id="KW-1185">Reference proteome</keyword>
<evidence type="ECO:0000313" key="6">
    <source>
        <dbReference type="Proteomes" id="UP000198940"/>
    </source>
</evidence>
<name>A0A1M7AI13_9FLAO</name>
<gene>
    <name evidence="3" type="ORF">SAMN04487891_10951</name>
    <name evidence="4" type="ORF">SAMN05216293_3420</name>
</gene>
<dbReference type="RefSeq" id="WP_072882238.1">
    <property type="nucleotide sequence ID" value="NZ_FOKU01000009.1"/>
</dbReference>
<sequence length="299" mass="31753">MRTKIFFYALSLAFLVLMGCSGDDNNGPNGETGRLSVQLTDAPFPFDLVTEANVTIFKVDARLVSDDDDDDDEMDDDESGSSFVTLMEEEITVNLLDLTNGVTEELADIDVPVGTYNLIRVYVKGVNVVLADERSFDLTVPSGEQTGIKIFIDPGLTVAGGLSSDLLLDFDVSRSFVAKGSTNSVDGITGFNFKPVINASNLSTAGTLSGTVATMDGETAVPLENAQISILDTNEEPVTSGATNVDGAYAIMGLEAGTYKVFSSMNGYVNSDTLDVEIVAANKTIQDFILEAEAVEEGN</sequence>
<reference evidence="4 5" key="1">
    <citation type="submission" date="2016-11" db="EMBL/GenBank/DDBJ databases">
        <authorList>
            <person name="Varghese N."/>
            <person name="Submissions S."/>
        </authorList>
    </citation>
    <scope>NUCLEOTIDE SEQUENCE [LARGE SCALE GENOMIC DNA]</scope>
    <source>
        <strain evidence="4 5">CGMCC 1.12174</strain>
        <strain evidence="3 6">DSM 26351</strain>
    </source>
</reference>
<dbReference type="Gene3D" id="2.60.40.1120">
    <property type="entry name" value="Carboxypeptidase-like, regulatory domain"/>
    <property type="match status" value="1"/>
</dbReference>
<dbReference type="GO" id="GO:0030246">
    <property type="term" value="F:carbohydrate binding"/>
    <property type="evidence" value="ECO:0007669"/>
    <property type="project" value="InterPro"/>
</dbReference>
<protein>
    <submittedName>
        <fullName evidence="4">Carboxypeptidase regulatory-like domain-containing protein</fullName>
    </submittedName>
</protein>
<evidence type="ECO:0000313" key="3">
    <source>
        <dbReference type="EMBL" id="SFC33744.1"/>
    </source>
</evidence>
<dbReference type="Pfam" id="PF13620">
    <property type="entry name" value="CarboxypepD_reg"/>
    <property type="match status" value="1"/>
</dbReference>
<feature type="chain" id="PRO_5009923705" evidence="1">
    <location>
        <begin position="23"/>
        <end position="299"/>
    </location>
</feature>
<proteinExistence type="predicted"/>
<keyword evidence="4" id="KW-0378">Hydrolase</keyword>
<accession>A0A1M7AI13</accession>
<dbReference type="InterPro" id="IPR013784">
    <property type="entry name" value="Carb-bd-like_fold"/>
</dbReference>
<dbReference type="GO" id="GO:0004180">
    <property type="term" value="F:carboxypeptidase activity"/>
    <property type="evidence" value="ECO:0007669"/>
    <property type="project" value="UniProtKB-KW"/>
</dbReference>
<dbReference type="Pfam" id="PF14321">
    <property type="entry name" value="DUF4382"/>
    <property type="match status" value="1"/>
</dbReference>
<evidence type="ECO:0000259" key="2">
    <source>
        <dbReference type="Pfam" id="PF14321"/>
    </source>
</evidence>
<keyword evidence="4" id="KW-0645">Protease</keyword>
<feature type="domain" description="DUF4382" evidence="2">
    <location>
        <begin position="32"/>
        <end position="186"/>
    </location>
</feature>
<dbReference type="SUPFAM" id="SSF49452">
    <property type="entry name" value="Starch-binding domain-like"/>
    <property type="match status" value="1"/>
</dbReference>
<dbReference type="STRING" id="1055723.SAMN05216293_3420"/>
<dbReference type="AlphaFoldDB" id="A0A1M7AI13"/>
<feature type="signal peptide" evidence="1">
    <location>
        <begin position="1"/>
        <end position="22"/>
    </location>
</feature>
<evidence type="ECO:0000256" key="1">
    <source>
        <dbReference type="SAM" id="SignalP"/>
    </source>
</evidence>
<dbReference type="Proteomes" id="UP000198940">
    <property type="component" value="Unassembled WGS sequence"/>
</dbReference>
<dbReference type="Proteomes" id="UP000184031">
    <property type="component" value="Unassembled WGS sequence"/>
</dbReference>
<comment type="caution">
    <text evidence="4">The sequence shown here is derived from an EMBL/GenBank/DDBJ whole genome shotgun (WGS) entry which is preliminary data.</text>
</comment>
<evidence type="ECO:0000313" key="4">
    <source>
        <dbReference type="EMBL" id="SHL42235.1"/>
    </source>
</evidence>
<keyword evidence="1" id="KW-0732">Signal</keyword>
<evidence type="ECO:0000313" key="5">
    <source>
        <dbReference type="Proteomes" id="UP000184031"/>
    </source>
</evidence>
<keyword evidence="4" id="KW-0121">Carboxypeptidase</keyword>
<dbReference type="EMBL" id="FOKU01000009">
    <property type="protein sequence ID" value="SFC33744.1"/>
    <property type="molecule type" value="Genomic_DNA"/>
</dbReference>
<dbReference type="EMBL" id="FRAT01000010">
    <property type="protein sequence ID" value="SHL42235.1"/>
    <property type="molecule type" value="Genomic_DNA"/>
</dbReference>
<dbReference type="InterPro" id="IPR025491">
    <property type="entry name" value="DUF4382"/>
</dbReference>
<dbReference type="OrthoDB" id="2111471at2"/>
<organism evidence="4 5">
    <name type="scientific">Flagellimonas taeanensis</name>
    <dbReference type="NCBI Taxonomy" id="1005926"/>
    <lineage>
        <taxon>Bacteria</taxon>
        <taxon>Pseudomonadati</taxon>
        <taxon>Bacteroidota</taxon>
        <taxon>Flavobacteriia</taxon>
        <taxon>Flavobacteriales</taxon>
        <taxon>Flavobacteriaceae</taxon>
        <taxon>Flagellimonas</taxon>
    </lineage>
</organism>
<dbReference type="PROSITE" id="PS51257">
    <property type="entry name" value="PROKAR_LIPOPROTEIN"/>
    <property type="match status" value="1"/>
</dbReference>